<dbReference type="EMBL" id="OZ023703">
    <property type="protein sequence ID" value="CAK9871826.1"/>
    <property type="molecule type" value="Genomic_DNA"/>
</dbReference>
<dbReference type="Proteomes" id="UP001497522">
    <property type="component" value="Chromosome 2"/>
</dbReference>
<dbReference type="SUPFAM" id="SSF52047">
    <property type="entry name" value="RNI-like"/>
    <property type="match status" value="1"/>
</dbReference>
<reference evidence="1 2" key="1">
    <citation type="submission" date="2024-03" db="EMBL/GenBank/DDBJ databases">
        <authorList>
            <consortium name="ELIXIR-Norway"/>
            <consortium name="Elixir Norway"/>
        </authorList>
    </citation>
    <scope>NUCLEOTIDE SEQUENCE [LARGE SCALE GENOMIC DNA]</scope>
</reference>
<dbReference type="PANTHER" id="PTHR47679">
    <property type="entry name" value="PROTEIN TORNADO 1"/>
    <property type="match status" value="1"/>
</dbReference>
<name>A0ABP1B997_9BRYO</name>
<evidence type="ECO:0000313" key="1">
    <source>
        <dbReference type="EMBL" id="CAK9871826.1"/>
    </source>
</evidence>
<organism evidence="1 2">
    <name type="scientific">Sphagnum jensenii</name>
    <dbReference type="NCBI Taxonomy" id="128206"/>
    <lineage>
        <taxon>Eukaryota</taxon>
        <taxon>Viridiplantae</taxon>
        <taxon>Streptophyta</taxon>
        <taxon>Embryophyta</taxon>
        <taxon>Bryophyta</taxon>
        <taxon>Sphagnophytina</taxon>
        <taxon>Sphagnopsida</taxon>
        <taxon>Sphagnales</taxon>
        <taxon>Sphagnaceae</taxon>
        <taxon>Sphagnum</taxon>
    </lineage>
</organism>
<dbReference type="Gene3D" id="3.80.10.10">
    <property type="entry name" value="Ribonuclease Inhibitor"/>
    <property type="match status" value="1"/>
</dbReference>
<keyword evidence="2" id="KW-1185">Reference proteome</keyword>
<accession>A0ABP1B997</accession>
<evidence type="ECO:0000313" key="2">
    <source>
        <dbReference type="Proteomes" id="UP001497522"/>
    </source>
</evidence>
<protein>
    <submittedName>
        <fullName evidence="1">Uncharacterized protein</fullName>
    </submittedName>
</protein>
<sequence>MAEVSHGTGDQTLEDGGLQELCAILKAGGFEDLIFFGLREKCQDRWHVRFGHRDMHIPCGPEVEYTDLMQAIGECTNLKTIFFTQNFSLCNYVLGVQLCKALCKNHSVSKLIIDLAVDGSQDCQPNFDILLDQVVVMLESNVGLKDFRFVLRSLHAPTFWSSDGFANALERNRTLECFHMQFHYLPSEQELQRLVQPLIADGNGQQKNSTLIKLQLYVYQEVDEESMTVAANVLAKMLQKNSSLKELSLWAQKSSYSVDSFAEALETNDTLGHLKLRGRFLNLQRLLQPLTVDANGQQSNATLLKLTLQQSTFVKQNDMQFHTSIVDPLTKMLQSNSSLTELDLSYTQNFTESDVCALIKSLESNHSLQVLNFDYCNGVSGTVFPAIMDMLVVNKTVKVIHLKGTTLDREGKGQIVNQELEKNAVYMSLLKELPVAKATSARVFLCGYPYAGKTTLRKGLVRCLAHGSTFSKIFLTPILDFFSKLKDGLRQTQRTHGIEIRDLKVTQGVNLSIWDMAEIVTNLNTKFAKVVDVASKPVTIDSHSSRSARLVVKLIQENVQALLKTLPPVYEVSLHNKFVGPDNQMIADYTFKENAISILYDGIEILVEFDNDVSSHIDVLVRSTEKEYDEALDIVHERITKHIQTLRGAFDGCQGIILLEGIVRKECVERRVPFKSRLDQAILVEDLKKRILAKGSNWQSWQHTWRELNFENDTIYPSFEIAINMMGSEERDDVWRRLSPQFKSHELNQNLVITGSKFDQHQRAFAPTSIEEAIQAVHKDVKAVHTDVKILVKSSMQTVPRFYLFTTKGFKQRLVAKLVQGMKVVQLHLLCECRECPHKVKGKEGCEVIIENHQWQKIHAAIFEGLKWVVPAINAGLHITMGFGNIIPNPAEVLNVIGANFIGSVQDRASSSQDQLQMGVESVEKQAAEQWVRSLAGARVLFPRRASDRLVCEISFKSSCSYNIRLLLYPWSSSIEGSIPFRPWSVGGRCHFECWLLSMALTSPLERR</sequence>
<dbReference type="PANTHER" id="PTHR47679:SF1">
    <property type="entry name" value="PROTEIN TORNADO 1"/>
    <property type="match status" value="1"/>
</dbReference>
<dbReference type="InterPro" id="IPR032675">
    <property type="entry name" value="LRR_dom_sf"/>
</dbReference>
<gene>
    <name evidence="1" type="ORF">CSSPJE1EN2_LOCUS14423</name>
</gene>
<proteinExistence type="predicted"/>